<reference evidence="1 2" key="1">
    <citation type="submission" date="2015-06" db="EMBL/GenBank/DDBJ databases">
        <title>Draft genome of the moderately acidophilic sulfate reducer Candidatus Desulfosporosinus acididurans strain M1.</title>
        <authorList>
            <person name="Poehlein A."/>
            <person name="Petzsch P."/>
            <person name="Johnson B.D."/>
            <person name="Schloemann M."/>
            <person name="Daniel R."/>
            <person name="Muehling M."/>
        </authorList>
    </citation>
    <scope>NUCLEOTIDE SEQUENCE [LARGE SCALE GENOMIC DNA]</scope>
    <source>
        <strain evidence="1 2">M1</strain>
    </source>
</reference>
<accession>A0A0J1IH09</accession>
<comment type="caution">
    <text evidence="1">The sequence shown here is derived from an EMBL/GenBank/DDBJ whole genome shotgun (WGS) entry which is preliminary data.</text>
</comment>
<dbReference type="Proteomes" id="UP000036356">
    <property type="component" value="Unassembled WGS sequence"/>
</dbReference>
<dbReference type="EMBL" id="LDZY01000020">
    <property type="protein sequence ID" value="KLU63941.1"/>
    <property type="molecule type" value="Genomic_DNA"/>
</dbReference>
<name>A0A0J1IH09_9FIRM</name>
<dbReference type="PATRIC" id="fig|476652.3.peg.4418"/>
<dbReference type="AlphaFoldDB" id="A0A0J1IH09"/>
<evidence type="ECO:0000313" key="2">
    <source>
        <dbReference type="Proteomes" id="UP000036356"/>
    </source>
</evidence>
<evidence type="ECO:0000313" key="1">
    <source>
        <dbReference type="EMBL" id="KLU63941.1"/>
    </source>
</evidence>
<keyword evidence="2" id="KW-1185">Reference proteome</keyword>
<gene>
    <name evidence="1" type="ORF">DEAC_c41700</name>
</gene>
<protein>
    <submittedName>
        <fullName evidence="1">Uncharacterized protein</fullName>
    </submittedName>
</protein>
<organism evidence="1 2">
    <name type="scientific">Desulfosporosinus acididurans</name>
    <dbReference type="NCBI Taxonomy" id="476652"/>
    <lineage>
        <taxon>Bacteria</taxon>
        <taxon>Bacillati</taxon>
        <taxon>Bacillota</taxon>
        <taxon>Clostridia</taxon>
        <taxon>Eubacteriales</taxon>
        <taxon>Desulfitobacteriaceae</taxon>
        <taxon>Desulfosporosinus</taxon>
    </lineage>
</organism>
<sequence>MSEKKGMPRYSADTKEMVVTPSKLQFCKNNTVCSVKIV</sequence>
<dbReference type="STRING" id="476652.DEAC_c41700"/>
<proteinExistence type="predicted"/>